<name>A0ABQ5DZB0_9ASTR</name>
<sequence length="123" mass="13855">MGNNSFLAQFNIANAVFLPYGISDHSPSILNVDIPDHAMFRSVKKLKAPKTHLNKLNWKNGNLFGKVADLKGKLHSVKERIDLNPSNKILRGEEVMAELVRENYAVTLIILEPMKSTHMEVMT</sequence>
<proteinExistence type="predicted"/>
<accession>A0ABQ5DZB0</accession>
<comment type="caution">
    <text evidence="1">The sequence shown here is derived from an EMBL/GenBank/DDBJ whole genome shotgun (WGS) entry which is preliminary data.</text>
</comment>
<reference evidence="1" key="2">
    <citation type="submission" date="2022-01" db="EMBL/GenBank/DDBJ databases">
        <authorList>
            <person name="Yamashiro T."/>
            <person name="Shiraishi A."/>
            <person name="Satake H."/>
            <person name="Nakayama K."/>
        </authorList>
    </citation>
    <scope>NUCLEOTIDE SEQUENCE</scope>
</reference>
<reference evidence="1" key="1">
    <citation type="journal article" date="2022" name="Int. J. Mol. Sci.">
        <title>Draft Genome of Tanacetum Coccineum: Genomic Comparison of Closely Related Tanacetum-Family Plants.</title>
        <authorList>
            <person name="Yamashiro T."/>
            <person name="Shiraishi A."/>
            <person name="Nakayama K."/>
            <person name="Satake H."/>
        </authorList>
    </citation>
    <scope>NUCLEOTIDE SEQUENCE</scope>
</reference>
<evidence type="ECO:0000313" key="1">
    <source>
        <dbReference type="EMBL" id="GJT44517.1"/>
    </source>
</evidence>
<gene>
    <name evidence="1" type="ORF">Tco_0953232</name>
</gene>
<organism evidence="1 2">
    <name type="scientific">Tanacetum coccineum</name>
    <dbReference type="NCBI Taxonomy" id="301880"/>
    <lineage>
        <taxon>Eukaryota</taxon>
        <taxon>Viridiplantae</taxon>
        <taxon>Streptophyta</taxon>
        <taxon>Embryophyta</taxon>
        <taxon>Tracheophyta</taxon>
        <taxon>Spermatophyta</taxon>
        <taxon>Magnoliopsida</taxon>
        <taxon>eudicotyledons</taxon>
        <taxon>Gunneridae</taxon>
        <taxon>Pentapetalae</taxon>
        <taxon>asterids</taxon>
        <taxon>campanulids</taxon>
        <taxon>Asterales</taxon>
        <taxon>Asteraceae</taxon>
        <taxon>Asteroideae</taxon>
        <taxon>Anthemideae</taxon>
        <taxon>Anthemidinae</taxon>
        <taxon>Tanacetum</taxon>
    </lineage>
</organism>
<keyword evidence="2" id="KW-1185">Reference proteome</keyword>
<dbReference type="EMBL" id="BQNB010015820">
    <property type="protein sequence ID" value="GJT44517.1"/>
    <property type="molecule type" value="Genomic_DNA"/>
</dbReference>
<protein>
    <submittedName>
        <fullName evidence="1">Uncharacterized protein</fullName>
    </submittedName>
</protein>
<evidence type="ECO:0000313" key="2">
    <source>
        <dbReference type="Proteomes" id="UP001151760"/>
    </source>
</evidence>
<dbReference type="Proteomes" id="UP001151760">
    <property type="component" value="Unassembled WGS sequence"/>
</dbReference>